<evidence type="ECO:0000259" key="3">
    <source>
        <dbReference type="PROSITE" id="PS50011"/>
    </source>
</evidence>
<dbReference type="Pfam" id="PF07714">
    <property type="entry name" value="PK_Tyr_Ser-Thr"/>
    <property type="match status" value="1"/>
</dbReference>
<keyword evidence="2" id="KW-0472">Membrane</keyword>
<keyword evidence="2" id="KW-0812">Transmembrane</keyword>
<sequence length="660" mass="73724">MPSLGKSDTGPYYLLEFRRPIQGNATEESLEQYFLQQDSIGETASQSPGGETTNARKEVTPAKSPTSNTQAYIGLVTGVLAVVVLLLACTILLMVRRGRKKVALLHKHTALVSSSTKPGVTINMKDLKMNMAMSTPIINNGLTRSRLASKTRCNGKVAGDKVKGDAYSNGLTAEESDSENSSVYHEPYKLLPSTKQEYGCLLKRDALSSSKSAEYTDFTSVNNFQDEVKFSPSFYNLAAATLMRPPPYELGNFQTPTKSHQSVVPSENYYAATDIVKTERREQHFTLGKMTPIKIPEGSAPEDSKMAEFPRHRLRVLEKLGEGGFGMLELIIEENCDGPHEAAEAAAATATTAETFVLQLGDLERNQIKSRRSEVHLCEAEGILDFNGVSTSHKKQLVVIKSLWRGASENTNTEEEVPCAEKDFLRESSWLASLKDPNLCRIVGVCSLEEPLYVLQEYSELGELPQFLRLQNLSEGDENGVSYGCLIYIATQIASGMKYLESLELIHRDLSARNCLIGKQYCVKVSDHAIYCSRYSNDYYLADTKARLPVRWMAWESLLLGKHTSKSDVWSFAVTLWEILMCCSQQPFAELTNEQVVENSNHLYQNDGLARYLPRPPPCPREIYDLMGECWKRQAADRPLFSEIHLFLQRKNLGYMPCTG</sequence>
<dbReference type="PANTHER" id="PTHR24416">
    <property type="entry name" value="TYROSINE-PROTEIN KINASE RECEPTOR"/>
    <property type="match status" value="1"/>
</dbReference>
<protein>
    <recommendedName>
        <fullName evidence="3">Protein kinase domain-containing protein</fullName>
    </recommendedName>
</protein>
<dbReference type="SUPFAM" id="SSF56112">
    <property type="entry name" value="Protein kinase-like (PK-like)"/>
    <property type="match status" value="1"/>
</dbReference>
<evidence type="ECO:0000256" key="1">
    <source>
        <dbReference type="SAM" id="MobiDB-lite"/>
    </source>
</evidence>
<dbReference type="PROSITE" id="PS50011">
    <property type="entry name" value="PROTEIN_KINASE_DOM"/>
    <property type="match status" value="1"/>
</dbReference>
<proteinExistence type="predicted"/>
<feature type="domain" description="Protein kinase" evidence="3">
    <location>
        <begin position="314"/>
        <end position="648"/>
    </location>
</feature>
<keyword evidence="5" id="KW-1185">Reference proteome</keyword>
<dbReference type="PANTHER" id="PTHR24416:SF580">
    <property type="entry name" value="DISCOIDIN DOMAIN RECEPTOR, ISOFORM F"/>
    <property type="match status" value="1"/>
</dbReference>
<accession>A0ABR1AUQ6</accession>
<dbReference type="InterPro" id="IPR000719">
    <property type="entry name" value="Prot_kinase_dom"/>
</dbReference>
<name>A0ABR1AUQ6_POLSC</name>
<feature type="compositionally biased region" description="Polar residues" evidence="1">
    <location>
        <begin position="42"/>
        <end position="53"/>
    </location>
</feature>
<dbReference type="EMBL" id="JAWJWF010000045">
    <property type="protein sequence ID" value="KAK6627661.1"/>
    <property type="molecule type" value="Genomic_DNA"/>
</dbReference>
<keyword evidence="2" id="KW-1133">Transmembrane helix</keyword>
<organism evidence="4 5">
    <name type="scientific">Polyplax serrata</name>
    <name type="common">Common mouse louse</name>
    <dbReference type="NCBI Taxonomy" id="468196"/>
    <lineage>
        <taxon>Eukaryota</taxon>
        <taxon>Metazoa</taxon>
        <taxon>Ecdysozoa</taxon>
        <taxon>Arthropoda</taxon>
        <taxon>Hexapoda</taxon>
        <taxon>Insecta</taxon>
        <taxon>Pterygota</taxon>
        <taxon>Neoptera</taxon>
        <taxon>Paraneoptera</taxon>
        <taxon>Psocodea</taxon>
        <taxon>Troctomorpha</taxon>
        <taxon>Phthiraptera</taxon>
        <taxon>Anoplura</taxon>
        <taxon>Polyplacidae</taxon>
        <taxon>Polyplax</taxon>
    </lineage>
</organism>
<dbReference type="InterPro" id="IPR050122">
    <property type="entry name" value="RTK"/>
</dbReference>
<dbReference type="InterPro" id="IPR011009">
    <property type="entry name" value="Kinase-like_dom_sf"/>
</dbReference>
<feature type="transmembrane region" description="Helical" evidence="2">
    <location>
        <begin position="71"/>
        <end position="95"/>
    </location>
</feature>
<comment type="caution">
    <text evidence="4">The sequence shown here is derived from an EMBL/GenBank/DDBJ whole genome shotgun (WGS) entry which is preliminary data.</text>
</comment>
<dbReference type="Proteomes" id="UP001359485">
    <property type="component" value="Unassembled WGS sequence"/>
</dbReference>
<dbReference type="InterPro" id="IPR001245">
    <property type="entry name" value="Ser-Thr/Tyr_kinase_cat_dom"/>
</dbReference>
<gene>
    <name evidence="4" type="ORF">RUM44_010140</name>
</gene>
<evidence type="ECO:0000313" key="5">
    <source>
        <dbReference type="Proteomes" id="UP001359485"/>
    </source>
</evidence>
<dbReference type="Gene3D" id="3.30.200.20">
    <property type="entry name" value="Phosphorylase Kinase, domain 1"/>
    <property type="match status" value="1"/>
</dbReference>
<feature type="region of interest" description="Disordered" evidence="1">
    <location>
        <begin position="42"/>
        <end position="67"/>
    </location>
</feature>
<dbReference type="Gene3D" id="1.10.510.10">
    <property type="entry name" value="Transferase(Phosphotransferase) domain 1"/>
    <property type="match status" value="1"/>
</dbReference>
<evidence type="ECO:0000313" key="4">
    <source>
        <dbReference type="EMBL" id="KAK6627661.1"/>
    </source>
</evidence>
<dbReference type="PROSITE" id="PS00109">
    <property type="entry name" value="PROTEIN_KINASE_TYR"/>
    <property type="match status" value="1"/>
</dbReference>
<dbReference type="PRINTS" id="PR00109">
    <property type="entry name" value="TYRKINASE"/>
</dbReference>
<evidence type="ECO:0000256" key="2">
    <source>
        <dbReference type="SAM" id="Phobius"/>
    </source>
</evidence>
<reference evidence="4 5" key="1">
    <citation type="submission" date="2023-09" db="EMBL/GenBank/DDBJ databases">
        <title>Genomes of two closely related lineages of the louse Polyplax serrata with different host specificities.</title>
        <authorList>
            <person name="Martinu J."/>
            <person name="Tarabai H."/>
            <person name="Stefka J."/>
            <person name="Hypsa V."/>
        </authorList>
    </citation>
    <scope>NUCLEOTIDE SEQUENCE [LARGE SCALE GENOMIC DNA]</scope>
    <source>
        <strain evidence="4">98ZLc_SE</strain>
    </source>
</reference>
<dbReference type="InterPro" id="IPR008266">
    <property type="entry name" value="Tyr_kinase_AS"/>
</dbReference>